<dbReference type="SUPFAM" id="SSF141523">
    <property type="entry name" value="L,D-transpeptidase catalytic domain-like"/>
    <property type="match status" value="1"/>
</dbReference>
<dbReference type="UniPathway" id="UPA00219"/>
<dbReference type="PANTHER" id="PTHR30582:SF2">
    <property type="entry name" value="L,D-TRANSPEPTIDASE YCIB-RELATED"/>
    <property type="match status" value="1"/>
</dbReference>
<dbReference type="AlphaFoldDB" id="A0A1E3W0N8"/>
<evidence type="ECO:0000259" key="10">
    <source>
        <dbReference type="PROSITE" id="PS52029"/>
    </source>
</evidence>
<comment type="caution">
    <text evidence="11">The sequence shown here is derived from an EMBL/GenBank/DDBJ whole genome shotgun (WGS) entry which is preliminary data.</text>
</comment>
<evidence type="ECO:0000256" key="4">
    <source>
        <dbReference type="ARBA" id="ARBA00022960"/>
    </source>
</evidence>
<dbReference type="GO" id="GO:0071555">
    <property type="term" value="P:cell wall organization"/>
    <property type="evidence" value="ECO:0007669"/>
    <property type="project" value="UniProtKB-UniRule"/>
</dbReference>
<organism evidence="11 12">
    <name type="scientific">Methyloceanibacter methanicus</name>
    <dbReference type="NCBI Taxonomy" id="1774968"/>
    <lineage>
        <taxon>Bacteria</taxon>
        <taxon>Pseudomonadati</taxon>
        <taxon>Pseudomonadota</taxon>
        <taxon>Alphaproteobacteria</taxon>
        <taxon>Hyphomicrobiales</taxon>
        <taxon>Hyphomicrobiaceae</taxon>
        <taxon>Methyloceanibacter</taxon>
    </lineage>
</organism>
<dbReference type="InterPro" id="IPR050979">
    <property type="entry name" value="LD-transpeptidase"/>
</dbReference>
<reference evidence="11 12" key="1">
    <citation type="journal article" date="2016" name="Environ. Microbiol.">
        <title>New Methyloceanibacter diversity from North Sea sediments includes methanotroph containing solely the soluble methane monooxygenase.</title>
        <authorList>
            <person name="Vekeman B."/>
            <person name="Kerckhof F.M."/>
            <person name="Cremers G."/>
            <person name="de Vos P."/>
            <person name="Vandamme P."/>
            <person name="Boon N."/>
            <person name="Op den Camp H.J."/>
            <person name="Heylen K."/>
        </authorList>
    </citation>
    <scope>NUCLEOTIDE SEQUENCE [LARGE SCALE GENOMIC DNA]</scope>
    <source>
        <strain evidence="11 12">R-67174</strain>
    </source>
</reference>
<feature type="compositionally biased region" description="Polar residues" evidence="8">
    <location>
        <begin position="94"/>
        <end position="114"/>
    </location>
</feature>
<dbReference type="GO" id="GO:0071972">
    <property type="term" value="F:peptidoglycan L,D-transpeptidase activity"/>
    <property type="evidence" value="ECO:0007669"/>
    <property type="project" value="TreeGrafter"/>
</dbReference>
<feature type="active site" description="Nucleophile" evidence="7">
    <location>
        <position position="231"/>
    </location>
</feature>
<keyword evidence="12" id="KW-1185">Reference proteome</keyword>
<dbReference type="PROSITE" id="PS52029">
    <property type="entry name" value="LD_TPASE"/>
    <property type="match status" value="1"/>
</dbReference>
<feature type="chain" id="PRO_5009138833" description="L,D-TPase catalytic domain-containing protein" evidence="9">
    <location>
        <begin position="38"/>
        <end position="341"/>
    </location>
</feature>
<dbReference type="GO" id="GO:0005576">
    <property type="term" value="C:extracellular region"/>
    <property type="evidence" value="ECO:0007669"/>
    <property type="project" value="TreeGrafter"/>
</dbReference>
<name>A0A1E3W0N8_9HYPH</name>
<feature type="domain" description="L,D-TPase catalytic" evidence="10">
    <location>
        <begin position="143"/>
        <end position="259"/>
    </location>
</feature>
<comment type="pathway">
    <text evidence="1 7">Cell wall biogenesis; peptidoglycan biosynthesis.</text>
</comment>
<gene>
    <name evidence="11" type="ORF">AUC68_04955</name>
</gene>
<dbReference type="PANTHER" id="PTHR30582">
    <property type="entry name" value="L,D-TRANSPEPTIDASE"/>
    <property type="match status" value="1"/>
</dbReference>
<dbReference type="Proteomes" id="UP000094501">
    <property type="component" value="Unassembled WGS sequence"/>
</dbReference>
<dbReference type="EMBL" id="LPWG01000011">
    <property type="protein sequence ID" value="ODR99329.1"/>
    <property type="molecule type" value="Genomic_DNA"/>
</dbReference>
<feature type="region of interest" description="Disordered" evidence="8">
    <location>
        <begin position="39"/>
        <end position="119"/>
    </location>
</feature>
<comment type="similarity">
    <text evidence="2">Belongs to the YkuD family.</text>
</comment>
<evidence type="ECO:0000256" key="6">
    <source>
        <dbReference type="ARBA" id="ARBA00023316"/>
    </source>
</evidence>
<proteinExistence type="inferred from homology"/>
<keyword evidence="9" id="KW-0732">Signal</keyword>
<dbReference type="GO" id="GO:0008360">
    <property type="term" value="P:regulation of cell shape"/>
    <property type="evidence" value="ECO:0007669"/>
    <property type="project" value="UniProtKB-UniRule"/>
</dbReference>
<dbReference type="OrthoDB" id="463216at2"/>
<evidence type="ECO:0000256" key="3">
    <source>
        <dbReference type="ARBA" id="ARBA00022679"/>
    </source>
</evidence>
<evidence type="ECO:0000256" key="9">
    <source>
        <dbReference type="SAM" id="SignalP"/>
    </source>
</evidence>
<evidence type="ECO:0000256" key="2">
    <source>
        <dbReference type="ARBA" id="ARBA00005992"/>
    </source>
</evidence>
<evidence type="ECO:0000313" key="11">
    <source>
        <dbReference type="EMBL" id="ODR99329.1"/>
    </source>
</evidence>
<dbReference type="GO" id="GO:0018104">
    <property type="term" value="P:peptidoglycan-protein cross-linking"/>
    <property type="evidence" value="ECO:0007669"/>
    <property type="project" value="TreeGrafter"/>
</dbReference>
<sequence length="341" mass="37941">MRQFFHQQLRIPTLPAFVRSALAVCFAVLLFVQPASAETGTHATSPDLDLSMPQGLAAQPKPVYPNGRLDPDESAPKAASPKTDTTDTDGTDTSEPATTASRPSAGQRESSLSSDPDIETLKSDDAAEADGAAEIDEPQTPVVIASIDKTTQEMTVFVDGVETYRWPVSTGLPGYATPGGTYTASSMNKIWYSRQWDNAPMPHAVFFTKKGHAIHATNDTKKLGRPASHGCVRLSPKNAETFFNLVKERGLKRTEVVLTGATPGGDYKVAHPDRRYDPYSDYGRPVYPRYAPNRNYRRYGYNEIQPRAQRRRRAFQPRYQEAPRYRRQAPRRGNWFRAPGY</sequence>
<keyword evidence="6 7" id="KW-0961">Cell wall biogenesis/degradation</keyword>
<feature type="active site" description="Proton donor/acceptor" evidence="7">
    <location>
        <position position="215"/>
    </location>
</feature>
<dbReference type="GO" id="GO:0016740">
    <property type="term" value="F:transferase activity"/>
    <property type="evidence" value="ECO:0007669"/>
    <property type="project" value="UniProtKB-KW"/>
</dbReference>
<keyword evidence="5 7" id="KW-0573">Peptidoglycan synthesis</keyword>
<dbReference type="InterPro" id="IPR005490">
    <property type="entry name" value="LD_TPept_cat_dom"/>
</dbReference>
<dbReference type="STRING" id="1774968.AUC68_04955"/>
<evidence type="ECO:0000313" key="12">
    <source>
        <dbReference type="Proteomes" id="UP000094501"/>
    </source>
</evidence>
<dbReference type="InterPro" id="IPR038063">
    <property type="entry name" value="Transpep_catalytic_dom"/>
</dbReference>
<protein>
    <recommendedName>
        <fullName evidence="10">L,D-TPase catalytic domain-containing protein</fullName>
    </recommendedName>
</protein>
<feature type="signal peptide" evidence="9">
    <location>
        <begin position="1"/>
        <end position="37"/>
    </location>
</feature>
<evidence type="ECO:0000256" key="8">
    <source>
        <dbReference type="SAM" id="MobiDB-lite"/>
    </source>
</evidence>
<dbReference type="RefSeq" id="WP_069437270.1">
    <property type="nucleotide sequence ID" value="NZ_LPWG01000011.1"/>
</dbReference>
<accession>A0A1E3W0N8</accession>
<dbReference type="CDD" id="cd16913">
    <property type="entry name" value="YkuD_like"/>
    <property type="match status" value="1"/>
</dbReference>
<dbReference type="Gene3D" id="2.40.440.10">
    <property type="entry name" value="L,D-transpeptidase catalytic domain-like"/>
    <property type="match status" value="1"/>
</dbReference>
<evidence type="ECO:0000256" key="5">
    <source>
        <dbReference type="ARBA" id="ARBA00022984"/>
    </source>
</evidence>
<evidence type="ECO:0000256" key="7">
    <source>
        <dbReference type="PROSITE-ProRule" id="PRU01373"/>
    </source>
</evidence>
<evidence type="ECO:0000256" key="1">
    <source>
        <dbReference type="ARBA" id="ARBA00004752"/>
    </source>
</evidence>
<keyword evidence="3" id="KW-0808">Transferase</keyword>
<dbReference type="Pfam" id="PF03734">
    <property type="entry name" value="YkuD"/>
    <property type="match status" value="1"/>
</dbReference>
<keyword evidence="4 7" id="KW-0133">Cell shape</keyword>